<dbReference type="RefSeq" id="XP_059601150.1">
    <property type="nucleotide sequence ID" value="XM_059748841.1"/>
</dbReference>
<organism evidence="1">
    <name type="scientific">Aspergillus niger</name>
    <dbReference type="NCBI Taxonomy" id="5061"/>
    <lineage>
        <taxon>Eukaryota</taxon>
        <taxon>Fungi</taxon>
        <taxon>Dikarya</taxon>
        <taxon>Ascomycota</taxon>
        <taxon>Pezizomycotina</taxon>
        <taxon>Eurotiomycetes</taxon>
        <taxon>Eurotiomycetidae</taxon>
        <taxon>Eurotiales</taxon>
        <taxon>Aspergillaceae</taxon>
        <taxon>Aspergillus</taxon>
        <taxon>Aspergillus subgen. Circumdati</taxon>
    </lineage>
</organism>
<accession>A0AAJ8BNW2</accession>
<protein>
    <submittedName>
        <fullName evidence="1">Uncharacterized protein</fullName>
    </submittedName>
</protein>
<dbReference type="GeneID" id="84591585"/>
<dbReference type="AlphaFoldDB" id="A0AAJ8BNW2"/>
<reference evidence="1" key="2">
    <citation type="submission" date="2025-08" db="UniProtKB">
        <authorList>
            <consortium name="RefSeq"/>
        </authorList>
    </citation>
    <scope>IDENTIFICATION</scope>
</reference>
<name>A0AAJ8BNW2_ASPNG</name>
<proteinExistence type="predicted"/>
<dbReference type="KEGG" id="ang:An08g01530"/>
<dbReference type="VEuPathDB" id="FungiDB:An08g01530"/>
<sequence>MIFDSICLKGKYQLFYIYALVGRR</sequence>
<reference evidence="1" key="1">
    <citation type="submission" date="2025-02" db="EMBL/GenBank/DDBJ databases">
        <authorList>
            <consortium name="NCBI Genome Project"/>
        </authorList>
    </citation>
    <scope>NUCLEOTIDE SEQUENCE</scope>
</reference>
<evidence type="ECO:0000313" key="1">
    <source>
        <dbReference type="RefSeq" id="XP_059601150.1"/>
    </source>
</evidence>
<gene>
    <name evidence="1" type="ORF">An08g01530</name>
</gene>